<organism evidence="2 3">
    <name type="scientific">Photobacterium carnosum</name>
    <dbReference type="NCBI Taxonomy" id="2023717"/>
    <lineage>
        <taxon>Bacteria</taxon>
        <taxon>Pseudomonadati</taxon>
        <taxon>Pseudomonadota</taxon>
        <taxon>Gammaproteobacteria</taxon>
        <taxon>Vibrionales</taxon>
        <taxon>Vibrionaceae</taxon>
        <taxon>Photobacterium</taxon>
    </lineage>
</organism>
<feature type="domain" description="Peptidase C39" evidence="1">
    <location>
        <begin position="3"/>
        <end position="77"/>
    </location>
</feature>
<evidence type="ECO:0000259" key="1">
    <source>
        <dbReference type="Pfam" id="PF03412"/>
    </source>
</evidence>
<gene>
    <name evidence="2" type="ORF">CIK00_20635</name>
</gene>
<dbReference type="InterPro" id="IPR005074">
    <property type="entry name" value="Peptidase_C39"/>
</dbReference>
<dbReference type="EMBL" id="NPIB01000044">
    <property type="protein sequence ID" value="PLC56030.1"/>
    <property type="molecule type" value="Genomic_DNA"/>
</dbReference>
<dbReference type="AlphaFoldDB" id="A0A2N4ULY7"/>
<dbReference type="GO" id="GO:0005524">
    <property type="term" value="F:ATP binding"/>
    <property type="evidence" value="ECO:0007669"/>
    <property type="project" value="InterPro"/>
</dbReference>
<proteinExistence type="predicted"/>
<accession>A0A2N4ULY7</accession>
<keyword evidence="3" id="KW-1185">Reference proteome</keyword>
<sequence>MKDPLLQSLAYISRFYGQANSPDALIADLPLTDGLLTPFLLPRAAEKAGLQAKQTQLTFDKLSPLLFPVIAILKGGDACVVLSIDQEKGEAEVVLPQNDGSEQWI</sequence>
<reference evidence="2 3" key="1">
    <citation type="journal article" date="2018" name="Syst. Appl. Microbiol.">
        <title>Photobacterium carnosum sp. nov., isolated from spoiled modified atmosphere packaged poultry meat.</title>
        <authorList>
            <person name="Hilgarth M."/>
            <person name="Fuertes S."/>
            <person name="Ehrmann M."/>
            <person name="Vogel R.F."/>
        </authorList>
    </citation>
    <scope>NUCLEOTIDE SEQUENCE [LARGE SCALE GENOMIC DNA]</scope>
    <source>
        <strain evidence="2 3">TMW 2.2021</strain>
    </source>
</reference>
<feature type="non-terminal residue" evidence="2">
    <location>
        <position position="105"/>
    </location>
</feature>
<evidence type="ECO:0000313" key="2">
    <source>
        <dbReference type="EMBL" id="PLC56030.1"/>
    </source>
</evidence>
<dbReference type="GO" id="GO:0006508">
    <property type="term" value="P:proteolysis"/>
    <property type="evidence" value="ECO:0007669"/>
    <property type="project" value="InterPro"/>
</dbReference>
<dbReference type="Gene3D" id="3.90.70.10">
    <property type="entry name" value="Cysteine proteinases"/>
    <property type="match status" value="1"/>
</dbReference>
<dbReference type="Pfam" id="PF03412">
    <property type="entry name" value="Peptidase_C39"/>
    <property type="match status" value="1"/>
</dbReference>
<name>A0A2N4ULY7_9GAMM</name>
<comment type="caution">
    <text evidence="2">The sequence shown here is derived from an EMBL/GenBank/DDBJ whole genome shotgun (WGS) entry which is preliminary data.</text>
</comment>
<dbReference type="Proteomes" id="UP000234420">
    <property type="component" value="Unassembled WGS sequence"/>
</dbReference>
<dbReference type="RefSeq" id="WP_233426585.1">
    <property type="nucleotide sequence ID" value="NZ_NPIB01000044.1"/>
</dbReference>
<evidence type="ECO:0000313" key="3">
    <source>
        <dbReference type="Proteomes" id="UP000234420"/>
    </source>
</evidence>
<protein>
    <recommendedName>
        <fullName evidence="1">Peptidase C39 domain-containing protein</fullName>
    </recommendedName>
</protein>
<dbReference type="GO" id="GO:0016020">
    <property type="term" value="C:membrane"/>
    <property type="evidence" value="ECO:0007669"/>
    <property type="project" value="InterPro"/>
</dbReference>
<dbReference type="GO" id="GO:0008233">
    <property type="term" value="F:peptidase activity"/>
    <property type="evidence" value="ECO:0007669"/>
    <property type="project" value="InterPro"/>
</dbReference>